<keyword evidence="2" id="KW-1185">Reference proteome</keyword>
<gene>
    <name evidence="1" type="ORF">HORIV_34900</name>
</gene>
<evidence type="ECO:0000313" key="1">
    <source>
        <dbReference type="EMBL" id="BBI51069.1"/>
    </source>
</evidence>
<organism evidence="1 2">
    <name type="scientific">Vreelandella olivaria</name>
    <dbReference type="NCBI Taxonomy" id="390919"/>
    <lineage>
        <taxon>Bacteria</taxon>
        <taxon>Pseudomonadati</taxon>
        <taxon>Pseudomonadota</taxon>
        <taxon>Gammaproteobacteria</taxon>
        <taxon>Oceanospirillales</taxon>
        <taxon>Halomonadaceae</taxon>
        <taxon>Vreelandella</taxon>
    </lineage>
</organism>
<protein>
    <submittedName>
        <fullName evidence="1">Uncharacterized protein</fullName>
    </submittedName>
</protein>
<reference evidence="2" key="1">
    <citation type="journal article" date="2019" name="Microbiol. Resour. Announc.">
        <title>Complete Genome Sequence of Halomonas olivaria, a Moderately Halophilic Bacterium Isolated from Olive Processing Effluents, Obtained by Nanopore Sequencing.</title>
        <authorList>
            <person name="Nagata S."/>
            <person name="Ii K.M."/>
            <person name="Tsukimi T."/>
            <person name="Miura M.C."/>
            <person name="Galipon J."/>
            <person name="Arakawa K."/>
        </authorList>
    </citation>
    <scope>NUCLEOTIDE SEQUENCE [LARGE SCALE GENOMIC DNA]</scope>
    <source>
        <strain evidence="2">TYRC17</strain>
    </source>
</reference>
<evidence type="ECO:0000313" key="2">
    <source>
        <dbReference type="Proteomes" id="UP000289555"/>
    </source>
</evidence>
<accession>A0ABM7GGE1</accession>
<name>A0ABM7GGE1_9GAMM</name>
<sequence>MAKPERNYVNIWADINERVAGEYETGASYLGGITNAFKRQEAGRAAFKVFLLECFFDTLIDTKSTEWHQLTKEAAIQHELINRHHWLPSDINKLSNAELCIVFHDDLQTLKLHDHAYMACRDDLNALRLAQLLDPHA</sequence>
<dbReference type="Proteomes" id="UP000289555">
    <property type="component" value="Chromosome"/>
</dbReference>
<proteinExistence type="predicted"/>
<dbReference type="EMBL" id="AP019416">
    <property type="protein sequence ID" value="BBI51069.1"/>
    <property type="molecule type" value="Genomic_DNA"/>
</dbReference>